<dbReference type="InterPro" id="IPR000182">
    <property type="entry name" value="GNAT_dom"/>
</dbReference>
<dbReference type="InterPro" id="IPR051531">
    <property type="entry name" value="N-acetyltransferase"/>
</dbReference>
<dbReference type="Gene3D" id="3.40.630.30">
    <property type="match status" value="1"/>
</dbReference>
<comment type="caution">
    <text evidence="2">The sequence shown here is derived from an EMBL/GenBank/DDBJ whole genome shotgun (WGS) entry which is preliminary data.</text>
</comment>
<proteinExistence type="predicted"/>
<organism evidence="2 3">
    <name type="scientific">Pseudonocardia hierapolitana</name>
    <dbReference type="NCBI Taxonomy" id="1128676"/>
    <lineage>
        <taxon>Bacteria</taxon>
        <taxon>Bacillati</taxon>
        <taxon>Actinomycetota</taxon>
        <taxon>Actinomycetes</taxon>
        <taxon>Pseudonocardiales</taxon>
        <taxon>Pseudonocardiaceae</taxon>
        <taxon>Pseudonocardia</taxon>
    </lineage>
</organism>
<dbReference type="PANTHER" id="PTHR43792:SF1">
    <property type="entry name" value="N-ACETYLTRANSFERASE DOMAIN-CONTAINING PROTEIN"/>
    <property type="match status" value="1"/>
</dbReference>
<dbReference type="PANTHER" id="PTHR43792">
    <property type="entry name" value="GNAT FAMILY, PUTATIVE (AFU_ORTHOLOGUE AFUA_3G00765)-RELATED-RELATED"/>
    <property type="match status" value="1"/>
</dbReference>
<evidence type="ECO:0000313" key="2">
    <source>
        <dbReference type="EMBL" id="TWF79540.1"/>
    </source>
</evidence>
<gene>
    <name evidence="2" type="ORF">FHX44_115473</name>
</gene>
<name>A0A561SXE2_9PSEU</name>
<sequence length="200" mass="21968">MAPGGKHDLIVDGERIRTARLLLRPWILDDAEAALAIYGADDVSRWLAPAVERVPDIATMRAHLGSWMTECASVDSCQGRWAVELQETGEVVGGVTLLPLPPYELDLQVGWQIVPKAWGNGFATEAGHAVAHYAFEAGLDEIFAVVRPKNVKGAATARRVGMEWVGVTDKYYDLTLEVYRLRRGDLDVPTPNVENQDESS</sequence>
<evidence type="ECO:0000259" key="1">
    <source>
        <dbReference type="PROSITE" id="PS51186"/>
    </source>
</evidence>
<dbReference type="InterPro" id="IPR016181">
    <property type="entry name" value="Acyl_CoA_acyltransferase"/>
</dbReference>
<dbReference type="EMBL" id="VIWU01000001">
    <property type="protein sequence ID" value="TWF79540.1"/>
    <property type="molecule type" value="Genomic_DNA"/>
</dbReference>
<accession>A0A561SXE2</accession>
<dbReference type="PROSITE" id="PS51186">
    <property type="entry name" value="GNAT"/>
    <property type="match status" value="1"/>
</dbReference>
<dbReference type="Pfam" id="PF13302">
    <property type="entry name" value="Acetyltransf_3"/>
    <property type="match status" value="1"/>
</dbReference>
<dbReference type="OrthoDB" id="3533156at2"/>
<keyword evidence="2" id="KW-0808">Transferase</keyword>
<dbReference type="RefSeq" id="WP_147261492.1">
    <property type="nucleotide sequence ID" value="NZ_VIWU01000001.1"/>
</dbReference>
<reference evidence="2 3" key="1">
    <citation type="submission" date="2019-06" db="EMBL/GenBank/DDBJ databases">
        <title>Sequencing the genomes of 1000 actinobacteria strains.</title>
        <authorList>
            <person name="Klenk H.-P."/>
        </authorList>
    </citation>
    <scope>NUCLEOTIDE SEQUENCE [LARGE SCALE GENOMIC DNA]</scope>
    <source>
        <strain evidence="2 3">DSM 45671</strain>
    </source>
</reference>
<dbReference type="GO" id="GO:0016747">
    <property type="term" value="F:acyltransferase activity, transferring groups other than amino-acyl groups"/>
    <property type="evidence" value="ECO:0007669"/>
    <property type="project" value="InterPro"/>
</dbReference>
<keyword evidence="3" id="KW-1185">Reference proteome</keyword>
<dbReference type="Proteomes" id="UP000321261">
    <property type="component" value="Unassembled WGS sequence"/>
</dbReference>
<feature type="domain" description="N-acetyltransferase" evidence="1">
    <location>
        <begin position="21"/>
        <end position="181"/>
    </location>
</feature>
<dbReference type="AlphaFoldDB" id="A0A561SXE2"/>
<protein>
    <submittedName>
        <fullName evidence="2">RimJ/RimL family protein N-acetyltransferase</fullName>
    </submittedName>
</protein>
<evidence type="ECO:0000313" key="3">
    <source>
        <dbReference type="Proteomes" id="UP000321261"/>
    </source>
</evidence>
<dbReference type="SUPFAM" id="SSF55729">
    <property type="entry name" value="Acyl-CoA N-acyltransferases (Nat)"/>
    <property type="match status" value="1"/>
</dbReference>